<dbReference type="STRING" id="1069081.SAMN05660197_0896"/>
<evidence type="ECO:0000313" key="2">
    <source>
        <dbReference type="Proteomes" id="UP000192602"/>
    </source>
</evidence>
<dbReference type="EMBL" id="FWWZ01000001">
    <property type="protein sequence ID" value="SMC09098.1"/>
    <property type="molecule type" value="Genomic_DNA"/>
</dbReference>
<organism evidence="1 2">
    <name type="scientific">Nitratiruptor tergarcus DSM 16512</name>
    <dbReference type="NCBI Taxonomy" id="1069081"/>
    <lineage>
        <taxon>Bacteria</taxon>
        <taxon>Pseudomonadati</taxon>
        <taxon>Campylobacterota</taxon>
        <taxon>Epsilonproteobacteria</taxon>
        <taxon>Nautiliales</taxon>
        <taxon>Nitratiruptoraceae</taxon>
        <taxon>Nitratiruptor</taxon>
    </lineage>
</organism>
<evidence type="ECO:0000313" key="1">
    <source>
        <dbReference type="EMBL" id="SMC09098.1"/>
    </source>
</evidence>
<dbReference type="InterPro" id="IPR035931">
    <property type="entry name" value="YlxR-like_sf"/>
</dbReference>
<dbReference type="Gene3D" id="3.30.1230.10">
    <property type="entry name" value="YlxR-like"/>
    <property type="match status" value="1"/>
</dbReference>
<dbReference type="RefSeq" id="WP_197685297.1">
    <property type="nucleotide sequence ID" value="NZ_FWWZ01000001.1"/>
</dbReference>
<dbReference type="SUPFAM" id="SSF64376">
    <property type="entry name" value="YlxR-like"/>
    <property type="match status" value="1"/>
</dbReference>
<gene>
    <name evidence="1" type="ORF">SAMN05660197_0896</name>
</gene>
<sequence>MCINCRQRFYQDELSRLRCEEKKIYAYGGVGRSFYICKSCLEDKNLSKNLARICKTDPASALKMLKEIIDNG</sequence>
<reference evidence="2" key="1">
    <citation type="submission" date="2017-04" db="EMBL/GenBank/DDBJ databases">
        <authorList>
            <person name="Varghese N."/>
            <person name="Submissions S."/>
        </authorList>
    </citation>
    <scope>NUCLEOTIDE SEQUENCE [LARGE SCALE GENOMIC DNA]</scope>
    <source>
        <strain evidence="2">DSM 16512</strain>
    </source>
</reference>
<evidence type="ECO:0008006" key="3">
    <source>
        <dbReference type="Google" id="ProtNLM"/>
    </source>
</evidence>
<dbReference type="Proteomes" id="UP000192602">
    <property type="component" value="Unassembled WGS sequence"/>
</dbReference>
<name>A0A1W1WRZ7_9BACT</name>
<keyword evidence="2" id="KW-1185">Reference proteome</keyword>
<dbReference type="AlphaFoldDB" id="A0A1W1WRZ7"/>
<proteinExistence type="predicted"/>
<accession>A0A1W1WRZ7</accession>
<protein>
    <recommendedName>
        <fullName evidence="3">YlxR domain-containing protein</fullName>
    </recommendedName>
</protein>